<feature type="transmembrane region" description="Helical" evidence="6">
    <location>
        <begin position="242"/>
        <end position="259"/>
    </location>
</feature>
<keyword evidence="9" id="KW-1185">Reference proteome</keyword>
<dbReference type="PANTHER" id="PTHR32322">
    <property type="entry name" value="INNER MEMBRANE TRANSPORTER"/>
    <property type="match status" value="1"/>
</dbReference>
<dbReference type="AlphaFoldDB" id="A0AA96REA2"/>
<evidence type="ECO:0000259" key="7">
    <source>
        <dbReference type="Pfam" id="PF00892"/>
    </source>
</evidence>
<feature type="transmembrane region" description="Helical" evidence="6">
    <location>
        <begin position="265"/>
        <end position="283"/>
    </location>
</feature>
<sequence length="296" mass="32232">MKSPRLLILTFFTMLAAGINFPVGKMALSFGSPFVVLAIRFVGAGLLMLPFLWRRPHPQSAALWLKLAIIGLFQSALVMAGIYCSMQTIPSGSASLLSSTNPLWFIIFSFLLYGTRYRPIQWAGAFLGFVGVAITQGFSIQLQPGFWYALGAGMAWGFATLLTSRWGQAFDSWVMAAYQMLIGGVLLLIACPLLEEPRFVWDTGHLGKELLVLGWMIGISSIAQFVSWYYVLRNSDPGQANVYLFLIPLFGMLAGWALLGETLHGYVWAGALCIGLGIFLVNFPGKAALSPAKAAG</sequence>
<protein>
    <submittedName>
        <fullName evidence="8">EamA family transporter</fullName>
    </submittedName>
</protein>
<gene>
    <name evidence="8" type="ORF">MJA45_24065</name>
</gene>
<feature type="transmembrane region" description="Helical" evidence="6">
    <location>
        <begin position="34"/>
        <end position="52"/>
    </location>
</feature>
<dbReference type="InterPro" id="IPR000620">
    <property type="entry name" value="EamA_dom"/>
</dbReference>
<dbReference type="InterPro" id="IPR037185">
    <property type="entry name" value="EmrE-like"/>
</dbReference>
<dbReference type="PANTHER" id="PTHR32322:SF2">
    <property type="entry name" value="EAMA DOMAIN-CONTAINING PROTEIN"/>
    <property type="match status" value="1"/>
</dbReference>
<feature type="transmembrane region" description="Helical" evidence="6">
    <location>
        <begin position="64"/>
        <end position="83"/>
    </location>
</feature>
<name>A0AA96REA2_9BACL</name>
<dbReference type="EMBL" id="CP130318">
    <property type="protein sequence ID" value="WNQ10662.1"/>
    <property type="molecule type" value="Genomic_DNA"/>
</dbReference>
<feature type="domain" description="EamA" evidence="7">
    <location>
        <begin position="7"/>
        <end position="134"/>
    </location>
</feature>
<comment type="subcellular location">
    <subcellularLocation>
        <location evidence="1">Endomembrane system</location>
        <topology evidence="1">Multi-pass membrane protein</topology>
    </subcellularLocation>
</comment>
<evidence type="ECO:0000256" key="2">
    <source>
        <dbReference type="ARBA" id="ARBA00007362"/>
    </source>
</evidence>
<feature type="transmembrane region" description="Helical" evidence="6">
    <location>
        <begin position="170"/>
        <end position="190"/>
    </location>
</feature>
<dbReference type="InterPro" id="IPR050638">
    <property type="entry name" value="AA-Vitamin_Transporters"/>
</dbReference>
<feature type="transmembrane region" description="Helical" evidence="6">
    <location>
        <begin position="146"/>
        <end position="163"/>
    </location>
</feature>
<accession>A0AA96REA2</accession>
<evidence type="ECO:0000313" key="8">
    <source>
        <dbReference type="EMBL" id="WNQ10662.1"/>
    </source>
</evidence>
<comment type="similarity">
    <text evidence="2">Belongs to the EamA transporter family.</text>
</comment>
<evidence type="ECO:0000256" key="5">
    <source>
        <dbReference type="ARBA" id="ARBA00023136"/>
    </source>
</evidence>
<keyword evidence="4 6" id="KW-1133">Transmembrane helix</keyword>
<keyword evidence="5 6" id="KW-0472">Membrane</keyword>
<dbReference type="GO" id="GO:0016020">
    <property type="term" value="C:membrane"/>
    <property type="evidence" value="ECO:0007669"/>
    <property type="project" value="UniProtKB-SubCell"/>
</dbReference>
<keyword evidence="3 6" id="KW-0812">Transmembrane</keyword>
<reference evidence="8 9" key="1">
    <citation type="submission" date="2022-02" db="EMBL/GenBank/DDBJ databases">
        <title>Paenibacillus sp. MBLB1776 Whole Genome Shotgun Sequencing.</title>
        <authorList>
            <person name="Hwang C.Y."/>
            <person name="Cho E.-S."/>
            <person name="Seo M.-J."/>
        </authorList>
    </citation>
    <scope>NUCLEOTIDE SEQUENCE [LARGE SCALE GENOMIC DNA]</scope>
    <source>
        <strain evidence="8 9">MBLB1776</strain>
    </source>
</reference>
<evidence type="ECO:0000313" key="9">
    <source>
        <dbReference type="Proteomes" id="UP001305702"/>
    </source>
</evidence>
<feature type="transmembrane region" description="Helical" evidence="6">
    <location>
        <begin position="120"/>
        <end position="140"/>
    </location>
</feature>
<evidence type="ECO:0000256" key="1">
    <source>
        <dbReference type="ARBA" id="ARBA00004127"/>
    </source>
</evidence>
<evidence type="ECO:0000256" key="4">
    <source>
        <dbReference type="ARBA" id="ARBA00022989"/>
    </source>
</evidence>
<dbReference type="Proteomes" id="UP001305702">
    <property type="component" value="Chromosome"/>
</dbReference>
<dbReference type="RefSeq" id="WP_315604436.1">
    <property type="nucleotide sequence ID" value="NZ_CP130318.1"/>
</dbReference>
<feature type="domain" description="EamA" evidence="7">
    <location>
        <begin position="144"/>
        <end position="282"/>
    </location>
</feature>
<feature type="transmembrane region" description="Helical" evidence="6">
    <location>
        <begin position="95"/>
        <end position="113"/>
    </location>
</feature>
<dbReference type="SUPFAM" id="SSF103481">
    <property type="entry name" value="Multidrug resistance efflux transporter EmrE"/>
    <property type="match status" value="2"/>
</dbReference>
<dbReference type="KEGG" id="paun:MJA45_24065"/>
<organism evidence="8 9">
    <name type="scientific">Paenibacillus aurantius</name>
    <dbReference type="NCBI Taxonomy" id="2918900"/>
    <lineage>
        <taxon>Bacteria</taxon>
        <taxon>Bacillati</taxon>
        <taxon>Bacillota</taxon>
        <taxon>Bacilli</taxon>
        <taxon>Bacillales</taxon>
        <taxon>Paenibacillaceae</taxon>
        <taxon>Paenibacillus</taxon>
    </lineage>
</organism>
<dbReference type="Pfam" id="PF00892">
    <property type="entry name" value="EamA"/>
    <property type="match status" value="2"/>
</dbReference>
<evidence type="ECO:0000256" key="3">
    <source>
        <dbReference type="ARBA" id="ARBA00022692"/>
    </source>
</evidence>
<evidence type="ECO:0000256" key="6">
    <source>
        <dbReference type="SAM" id="Phobius"/>
    </source>
</evidence>
<proteinExistence type="inferred from homology"/>
<feature type="transmembrane region" description="Helical" evidence="6">
    <location>
        <begin position="210"/>
        <end position="230"/>
    </location>
</feature>